<evidence type="ECO:0000313" key="2">
    <source>
        <dbReference type="Proteomes" id="UP001334248"/>
    </source>
</evidence>
<sequence>MRQMYALAERWVTYDLQNARVNEEIKDLRFTGNNWDWSGLRDVSDQELCHTPFYALVMRSLVSSLPETDLDDEKYKEAIDGLSERPALLQEVFLQLHMFIHEKWVPVSDAPKCDFHIHPDGQNCSYGGGY</sequence>
<organism evidence="1 2">
    <name type="scientific">Knufia obscura</name>
    <dbReference type="NCBI Taxonomy" id="1635080"/>
    <lineage>
        <taxon>Eukaryota</taxon>
        <taxon>Fungi</taxon>
        <taxon>Dikarya</taxon>
        <taxon>Ascomycota</taxon>
        <taxon>Pezizomycotina</taxon>
        <taxon>Eurotiomycetes</taxon>
        <taxon>Chaetothyriomycetidae</taxon>
        <taxon>Chaetothyriales</taxon>
        <taxon>Trichomeriaceae</taxon>
        <taxon>Knufia</taxon>
    </lineage>
</organism>
<dbReference type="Proteomes" id="UP001334248">
    <property type="component" value="Unassembled WGS sequence"/>
</dbReference>
<evidence type="ECO:0000313" key="1">
    <source>
        <dbReference type="EMBL" id="KAK5942551.1"/>
    </source>
</evidence>
<accession>A0ABR0RPL8</accession>
<gene>
    <name evidence="1" type="ORF">PMZ80_005116</name>
</gene>
<dbReference type="EMBL" id="JAVHJV010000005">
    <property type="protein sequence ID" value="KAK5942551.1"/>
    <property type="molecule type" value="Genomic_DNA"/>
</dbReference>
<protein>
    <submittedName>
        <fullName evidence="1">Uncharacterized protein</fullName>
    </submittedName>
</protein>
<dbReference type="GeneID" id="89998565"/>
<keyword evidence="2" id="KW-1185">Reference proteome</keyword>
<comment type="caution">
    <text evidence="1">The sequence shown here is derived from an EMBL/GenBank/DDBJ whole genome shotgun (WGS) entry which is preliminary data.</text>
</comment>
<proteinExistence type="predicted"/>
<reference evidence="1 2" key="1">
    <citation type="journal article" date="2023" name="Res Sq">
        <title>Genomic and morphological characterization of Knufia obscura isolated from the Mars 2020 spacecraft assembly facility.</title>
        <authorList>
            <person name="Chander A.M."/>
            <person name="Teixeira M.M."/>
            <person name="Singh N.K."/>
            <person name="Williams M.P."/>
            <person name="Parker C.W."/>
            <person name="Leo P."/>
            <person name="Stajich J.E."/>
            <person name="Torok T."/>
            <person name="Tighe S."/>
            <person name="Mason C.E."/>
            <person name="Venkateswaran K."/>
        </authorList>
    </citation>
    <scope>NUCLEOTIDE SEQUENCE [LARGE SCALE GENOMIC DNA]</scope>
    <source>
        <strain evidence="1 2">CCFEE 5817</strain>
    </source>
</reference>
<dbReference type="RefSeq" id="XP_064730641.1">
    <property type="nucleotide sequence ID" value="XM_064873537.1"/>
</dbReference>
<name>A0ABR0RPL8_9EURO</name>